<gene>
    <name evidence="3" type="ORF">Cni_G14808</name>
</gene>
<feature type="compositionally biased region" description="Polar residues" evidence="2">
    <location>
        <begin position="94"/>
        <end position="106"/>
    </location>
</feature>
<dbReference type="Proteomes" id="UP001327560">
    <property type="component" value="Chromosome 4"/>
</dbReference>
<accession>A0AAQ3QE61</accession>
<evidence type="ECO:0000256" key="1">
    <source>
        <dbReference type="SAM" id="Coils"/>
    </source>
</evidence>
<sequence>MAGERQRETLILGKKRPVKDEDVLVEDEEDEEREILELEREVSEMGRRIIDARRTIPNRLLEVFSSRILTQRPLLPPRAFAEDDAGETEMRVLSSESNRESFPTSADQKMHEKLLAFRAKTESNISAMPVILKRTNDCISKIEILEKCHVKVPSIFNRKST</sequence>
<proteinExistence type="predicted"/>
<evidence type="ECO:0000313" key="4">
    <source>
        <dbReference type="Proteomes" id="UP001327560"/>
    </source>
</evidence>
<dbReference type="EMBL" id="CP136893">
    <property type="protein sequence ID" value="WOL06076.1"/>
    <property type="molecule type" value="Genomic_DNA"/>
</dbReference>
<dbReference type="PANTHER" id="PTHR36045">
    <property type="entry name" value="OS04G0558500 PROTEIN"/>
    <property type="match status" value="1"/>
</dbReference>
<keyword evidence="4" id="KW-1185">Reference proteome</keyword>
<keyword evidence="1" id="KW-0175">Coiled coil</keyword>
<evidence type="ECO:0000256" key="2">
    <source>
        <dbReference type="SAM" id="MobiDB-lite"/>
    </source>
</evidence>
<evidence type="ECO:0000313" key="3">
    <source>
        <dbReference type="EMBL" id="WOL06076.1"/>
    </source>
</evidence>
<name>A0AAQ3QE61_9LILI</name>
<feature type="coiled-coil region" evidence="1">
    <location>
        <begin position="21"/>
        <end position="55"/>
    </location>
</feature>
<dbReference type="PANTHER" id="PTHR36045:SF2">
    <property type="entry name" value="OS04G0558500 PROTEIN"/>
    <property type="match status" value="1"/>
</dbReference>
<feature type="region of interest" description="Disordered" evidence="2">
    <location>
        <begin position="79"/>
        <end position="106"/>
    </location>
</feature>
<organism evidence="3 4">
    <name type="scientific">Canna indica</name>
    <name type="common">Indian-shot</name>
    <dbReference type="NCBI Taxonomy" id="4628"/>
    <lineage>
        <taxon>Eukaryota</taxon>
        <taxon>Viridiplantae</taxon>
        <taxon>Streptophyta</taxon>
        <taxon>Embryophyta</taxon>
        <taxon>Tracheophyta</taxon>
        <taxon>Spermatophyta</taxon>
        <taxon>Magnoliopsida</taxon>
        <taxon>Liliopsida</taxon>
        <taxon>Zingiberales</taxon>
        <taxon>Cannaceae</taxon>
        <taxon>Canna</taxon>
    </lineage>
</organism>
<reference evidence="3 4" key="1">
    <citation type="submission" date="2023-10" db="EMBL/GenBank/DDBJ databases">
        <title>Chromosome-scale genome assembly provides insights into flower coloration mechanisms of Canna indica.</title>
        <authorList>
            <person name="Li C."/>
        </authorList>
    </citation>
    <scope>NUCLEOTIDE SEQUENCE [LARGE SCALE GENOMIC DNA]</scope>
    <source>
        <tissue evidence="3">Flower</tissue>
    </source>
</reference>
<dbReference type="AlphaFoldDB" id="A0AAQ3QE61"/>
<protein>
    <submittedName>
        <fullName evidence="3">Uncharacterized protein</fullName>
    </submittedName>
</protein>